<dbReference type="RefSeq" id="WP_168515287.1">
    <property type="nucleotide sequence ID" value="NZ_JAAXLS010000007.1"/>
</dbReference>
<sequence length="416" mass="43323">MGDTMAGQALNTTVNGSAGTCREVAAYLGRLYDGAYQAGSKFSGALTTADATWHGPAHDAFADWINGTRPEIDALSDQAFKVQWALNDFADSLDAILARMDDALAKATAGGLEVDGPFIVSPTPPAPAPLLPTGPCGTEQATRIMEQNQRAIAAHNQVIADYNAKVAVYNEAKAIVTTARTMEANAHHALQQVVGAASQAVQKDMTKIGFTTASQARGFVGTMENTRRLTLAQADRLKTQSEFYKNFALGKQVEDPDWAKVLLERSAKMADDGGKLQTRAQQFEQWVQTVPEDARKALTAYPGRSVAENLGEHSTDLTLPAGAARIARSLPYVGSILTAGSEAYGAWKGEQSWARAAADTGAAIGGGALGGALVGAVAGSAFGPVGTLVLGVMGGFGGAKFATDIVQGFSNAVSAR</sequence>
<dbReference type="Proteomes" id="UP000715441">
    <property type="component" value="Unassembled WGS sequence"/>
</dbReference>
<accession>A0ABX1J6I3</accession>
<reference evidence="1 2" key="1">
    <citation type="submission" date="2020-04" db="EMBL/GenBank/DDBJ databases">
        <title>Novel species.</title>
        <authorList>
            <person name="Teo W.F.A."/>
            <person name="Lipun K."/>
            <person name="Srisuk N."/>
            <person name="Duangmal K."/>
        </authorList>
    </citation>
    <scope>NUCLEOTIDE SEQUENCE [LARGE SCALE GENOMIC DNA]</scope>
    <source>
        <strain evidence="1 2">K13G38</strain>
    </source>
</reference>
<organism evidence="1 2">
    <name type="scientific">Amycolatopsis acididurans</name>
    <dbReference type="NCBI Taxonomy" id="2724524"/>
    <lineage>
        <taxon>Bacteria</taxon>
        <taxon>Bacillati</taxon>
        <taxon>Actinomycetota</taxon>
        <taxon>Actinomycetes</taxon>
        <taxon>Pseudonocardiales</taxon>
        <taxon>Pseudonocardiaceae</taxon>
        <taxon>Amycolatopsis</taxon>
    </lineage>
</organism>
<comment type="caution">
    <text evidence="1">The sequence shown here is derived from an EMBL/GenBank/DDBJ whole genome shotgun (WGS) entry which is preliminary data.</text>
</comment>
<evidence type="ECO:0008006" key="3">
    <source>
        <dbReference type="Google" id="ProtNLM"/>
    </source>
</evidence>
<evidence type="ECO:0000313" key="2">
    <source>
        <dbReference type="Proteomes" id="UP000715441"/>
    </source>
</evidence>
<dbReference type="EMBL" id="JAAXLS010000007">
    <property type="protein sequence ID" value="NKQ53902.1"/>
    <property type="molecule type" value="Genomic_DNA"/>
</dbReference>
<evidence type="ECO:0000313" key="1">
    <source>
        <dbReference type="EMBL" id="NKQ53902.1"/>
    </source>
</evidence>
<gene>
    <name evidence="1" type="ORF">HFP15_13530</name>
</gene>
<name>A0ABX1J6I3_9PSEU</name>
<keyword evidence="2" id="KW-1185">Reference proteome</keyword>
<protein>
    <recommendedName>
        <fullName evidence="3">WXG100 family type VII secretion target</fullName>
    </recommendedName>
</protein>
<proteinExistence type="predicted"/>